<dbReference type="Proteomes" id="UP000294335">
    <property type="component" value="Unassembled WGS sequence"/>
</dbReference>
<comment type="caution">
    <text evidence="1">The sequence shown here is derived from an EMBL/GenBank/DDBJ whole genome shotgun (WGS) entry which is preliminary data.</text>
</comment>
<name>A0AAQ1P871_9PSED</name>
<protein>
    <submittedName>
        <fullName evidence="1">Uncharacterized protein</fullName>
    </submittedName>
</protein>
<dbReference type="EMBL" id="OPYN01000114">
    <property type="protein sequence ID" value="SPO61083.1"/>
    <property type="molecule type" value="Genomic_DNA"/>
</dbReference>
<evidence type="ECO:0000313" key="2">
    <source>
        <dbReference type="Proteomes" id="UP000294335"/>
    </source>
</evidence>
<dbReference type="AlphaFoldDB" id="A0AAQ1P871"/>
<accession>A0AAQ1P871</accession>
<keyword evidence="2" id="KW-1185">Reference proteome</keyword>
<gene>
    <name evidence="1" type="ORF">JV551A3_V1_1140022</name>
</gene>
<reference evidence="1 2" key="1">
    <citation type="submission" date="2018-02" db="EMBL/GenBank/DDBJ databases">
        <authorList>
            <person name="Dubost A."/>
        </authorList>
    </citation>
    <scope>NUCLEOTIDE SEQUENCE [LARGE SCALE GENOMIC DNA]</scope>
    <source>
        <strain evidence="2">JV551A3</strain>
    </source>
</reference>
<organism evidence="1 2">
    <name type="scientific">Pseudomonas inefficax</name>
    <dbReference type="NCBI Taxonomy" id="2078786"/>
    <lineage>
        <taxon>Bacteria</taxon>
        <taxon>Pseudomonadati</taxon>
        <taxon>Pseudomonadota</taxon>
        <taxon>Gammaproteobacteria</taxon>
        <taxon>Pseudomonadales</taxon>
        <taxon>Pseudomonadaceae</taxon>
        <taxon>Pseudomonas</taxon>
    </lineage>
</organism>
<proteinExistence type="predicted"/>
<evidence type="ECO:0000313" key="1">
    <source>
        <dbReference type="EMBL" id="SPO61083.1"/>
    </source>
</evidence>
<sequence>MFSCRIALGRLARACRTTAAGHAGRACSPPDHPARLKVENVTRQVSWLAPFHVPAGAAGWRDDAFPRARSGCVDPLSVLTVAGAAAACTAFPS</sequence>